<keyword evidence="3" id="KW-1185">Reference proteome</keyword>
<reference evidence="2 3" key="1">
    <citation type="journal article" date="2019" name="Commun. Biol.">
        <title>The bagworm genome reveals a unique fibroin gene that provides high tensile strength.</title>
        <authorList>
            <person name="Kono N."/>
            <person name="Nakamura H."/>
            <person name="Ohtoshi R."/>
            <person name="Tomita M."/>
            <person name="Numata K."/>
            <person name="Arakawa K."/>
        </authorList>
    </citation>
    <scope>NUCLEOTIDE SEQUENCE [LARGE SCALE GENOMIC DNA]</scope>
</reference>
<sequence length="192" mass="22303">MGASRRHTQPTDGDGIVQTLMLPRYFSVDAHPHLPPLQPPTLHFNYDSNYNWLNKTDRYDSEKKRDSFGSASSRFMGSERRDATKLPEREHENTPDVASLSSESPRGDGGKHGRRTRETFALTPLDDGYYEPDEQNFQNGVSYNEYFPYDKIMRRRKSTKDFMFGKRPTRQNPNRKNKLLISEHLDKMKSGL</sequence>
<name>A0A4C2A783_EUMVA</name>
<proteinExistence type="predicted"/>
<dbReference type="OrthoDB" id="6270617at2759"/>
<feature type="compositionally biased region" description="Basic and acidic residues" evidence="1">
    <location>
        <begin position="77"/>
        <end position="94"/>
    </location>
</feature>
<feature type="region of interest" description="Disordered" evidence="1">
    <location>
        <begin position="61"/>
        <end position="117"/>
    </location>
</feature>
<organism evidence="2 3">
    <name type="scientific">Eumeta variegata</name>
    <name type="common">Bagworm moth</name>
    <name type="synonym">Eumeta japonica</name>
    <dbReference type="NCBI Taxonomy" id="151549"/>
    <lineage>
        <taxon>Eukaryota</taxon>
        <taxon>Metazoa</taxon>
        <taxon>Ecdysozoa</taxon>
        <taxon>Arthropoda</taxon>
        <taxon>Hexapoda</taxon>
        <taxon>Insecta</taxon>
        <taxon>Pterygota</taxon>
        <taxon>Neoptera</taxon>
        <taxon>Endopterygota</taxon>
        <taxon>Lepidoptera</taxon>
        <taxon>Glossata</taxon>
        <taxon>Ditrysia</taxon>
        <taxon>Tineoidea</taxon>
        <taxon>Psychidae</taxon>
        <taxon>Oiketicinae</taxon>
        <taxon>Eumeta</taxon>
    </lineage>
</organism>
<protein>
    <submittedName>
        <fullName evidence="2">Uncharacterized protein</fullName>
    </submittedName>
</protein>
<evidence type="ECO:0000313" key="2">
    <source>
        <dbReference type="EMBL" id="GBP95039.1"/>
    </source>
</evidence>
<accession>A0A4C2A783</accession>
<evidence type="ECO:0000256" key="1">
    <source>
        <dbReference type="SAM" id="MobiDB-lite"/>
    </source>
</evidence>
<comment type="caution">
    <text evidence="2">The sequence shown here is derived from an EMBL/GenBank/DDBJ whole genome shotgun (WGS) entry which is preliminary data.</text>
</comment>
<dbReference type="AlphaFoldDB" id="A0A4C2A783"/>
<dbReference type="Proteomes" id="UP000299102">
    <property type="component" value="Unassembled WGS sequence"/>
</dbReference>
<dbReference type="EMBL" id="BGZK01002577">
    <property type="protein sequence ID" value="GBP95039.1"/>
    <property type="molecule type" value="Genomic_DNA"/>
</dbReference>
<gene>
    <name evidence="2" type="ORF">EVAR_61319_1</name>
</gene>
<evidence type="ECO:0000313" key="3">
    <source>
        <dbReference type="Proteomes" id="UP000299102"/>
    </source>
</evidence>